<dbReference type="EMBL" id="LT906446">
    <property type="protein sequence ID" value="SNU98047.1"/>
    <property type="molecule type" value="Genomic_DNA"/>
</dbReference>
<evidence type="ECO:0000256" key="1">
    <source>
        <dbReference type="SAM" id="Phobius"/>
    </source>
</evidence>
<reference evidence="2" key="3">
    <citation type="submission" date="2021-09" db="EMBL/GenBank/DDBJ databases">
        <authorList>
            <person name="Gilroy R."/>
        </authorList>
    </citation>
    <scope>NUCLEOTIDE SEQUENCE</scope>
    <source>
        <strain evidence="2">7318</strain>
    </source>
</reference>
<evidence type="ECO:0000313" key="4">
    <source>
        <dbReference type="Proteomes" id="UP000215383"/>
    </source>
</evidence>
<evidence type="ECO:0000313" key="2">
    <source>
        <dbReference type="EMBL" id="HJF85119.1"/>
    </source>
</evidence>
<evidence type="ECO:0000313" key="3">
    <source>
        <dbReference type="EMBL" id="SNU98047.1"/>
    </source>
</evidence>
<organism evidence="3 4">
    <name type="scientific">Megamonas hypermegale</name>
    <dbReference type="NCBI Taxonomy" id="158847"/>
    <lineage>
        <taxon>Bacteria</taxon>
        <taxon>Bacillati</taxon>
        <taxon>Bacillota</taxon>
        <taxon>Negativicutes</taxon>
        <taxon>Selenomonadales</taxon>
        <taxon>Selenomonadaceae</taxon>
        <taxon>Megamonas</taxon>
    </lineage>
</organism>
<proteinExistence type="predicted"/>
<accession>A0A239TJV1</accession>
<keyword evidence="1" id="KW-0812">Transmembrane</keyword>
<reference evidence="2" key="2">
    <citation type="journal article" date="2021" name="PeerJ">
        <title>Extensive microbial diversity within the chicken gut microbiome revealed by metagenomics and culture.</title>
        <authorList>
            <person name="Gilroy R."/>
            <person name="Ravi A."/>
            <person name="Getino M."/>
            <person name="Pursley I."/>
            <person name="Horton D.L."/>
            <person name="Alikhan N.F."/>
            <person name="Baker D."/>
            <person name="Gharbi K."/>
            <person name="Hall N."/>
            <person name="Watson M."/>
            <person name="Adriaenssens E.M."/>
            <person name="Foster-Nyarko E."/>
            <person name="Jarju S."/>
            <person name="Secka A."/>
            <person name="Antonio M."/>
            <person name="Oren A."/>
            <person name="Chaudhuri R.R."/>
            <person name="La Ragione R."/>
            <person name="Hildebrand F."/>
            <person name="Pallen M.J."/>
        </authorList>
    </citation>
    <scope>NUCLEOTIDE SEQUENCE</scope>
    <source>
        <strain evidence="2">7318</strain>
    </source>
</reference>
<dbReference type="EMBL" id="DYVR01000154">
    <property type="protein sequence ID" value="HJF85119.1"/>
    <property type="molecule type" value="Genomic_DNA"/>
</dbReference>
<protein>
    <submittedName>
        <fullName evidence="2">YhcB family protein</fullName>
    </submittedName>
</protein>
<dbReference type="Proteomes" id="UP000215383">
    <property type="component" value="Chromosome 1"/>
</dbReference>
<gene>
    <name evidence="2" type="ORF">K8V65_05625</name>
    <name evidence="3" type="ORF">SAMEA4364220_00862</name>
</gene>
<dbReference type="eggNOG" id="ENOG5032ZU6">
    <property type="taxonomic scope" value="Bacteria"/>
</dbReference>
<dbReference type="AlphaFoldDB" id="A0A239TJV1"/>
<feature type="transmembrane region" description="Helical" evidence="1">
    <location>
        <begin position="6"/>
        <end position="25"/>
    </location>
</feature>
<sequence length="68" mass="7360">MFTKTDFWIGLAVGVVAGAFGYKFIQSRAQQAQPAIAEGQADVSMAELVRQKEELEDMIAAQQAQAAK</sequence>
<keyword evidence="1" id="KW-0472">Membrane</keyword>
<keyword evidence="4" id="KW-1185">Reference proteome</keyword>
<keyword evidence="1" id="KW-1133">Transmembrane helix</keyword>
<reference evidence="3 4" key="1">
    <citation type="submission" date="2017-06" db="EMBL/GenBank/DDBJ databases">
        <authorList>
            <consortium name="Pathogen Informatics"/>
        </authorList>
    </citation>
    <scope>NUCLEOTIDE SEQUENCE [LARGE SCALE GENOMIC DNA]</scope>
    <source>
        <strain evidence="3 4">NCTC10570</strain>
    </source>
</reference>
<dbReference type="GeneID" id="78506882"/>
<dbReference type="RefSeq" id="WP_027890714.1">
    <property type="nucleotide sequence ID" value="NZ_CALXYC010000012.1"/>
</dbReference>
<name>A0A239TJV1_9FIRM</name>
<dbReference type="Proteomes" id="UP000780768">
    <property type="component" value="Unassembled WGS sequence"/>
</dbReference>